<dbReference type="GO" id="GO:0004721">
    <property type="term" value="F:phosphoprotein phosphatase activity"/>
    <property type="evidence" value="ECO:0007669"/>
    <property type="project" value="InterPro"/>
</dbReference>
<sequence length="476" mass="56030">MKQTETIQKLKTIFSKIEGIEFAILYGSFARGSATANSDIDIQILVTSSFDINNFISVIEKCFQENIFSVRKLEVKHKIIAYFLYSPKIEFSFYTESKDINRFYVGSEIMNVDRTILYANNSWKNKLITYLRKITENKNDINTSKYIDELVDEFIYQFENASTMHKRSDAYQFYFFYNIALHKAIQLHQLSIGNTQFNFLPKRFVSSLPNDDKRKEIYELHGEILLTKANRQKRKLLDFFYKTLTNLVTEKQKEEVKNFCEYIYKRDYFWNFRDISLYNPLIKKGIIYRTANFVSFLESDFFEELIRDTNIKTIIELRANREIKELPYPTSFTQNFKYVLAPFDPWEQPDWFKEHYHYGTDIEIAYRFFLLCCKDSIRTAMLSILKEDRGAIAIHCFAGKDRTGILISLLHLLVGANMEIVYEDYLASEVDTEISKLNAALEVITNEGGIIPYLLSCGLQQEEIISLKEKLTANEK</sequence>
<name>A0A1H2R9G0_9FLAO</name>
<evidence type="ECO:0000313" key="3">
    <source>
        <dbReference type="EMBL" id="SDW16001.1"/>
    </source>
</evidence>
<dbReference type="InterPro" id="IPR000387">
    <property type="entry name" value="Tyr_Pase_dom"/>
</dbReference>
<dbReference type="Pfam" id="PF13350">
    <property type="entry name" value="Y_phosphatase3"/>
    <property type="match status" value="1"/>
</dbReference>
<comment type="caution">
    <text evidence="3">The sequence shown here is derived from an EMBL/GenBank/DDBJ whole genome shotgun (WGS) entry which is preliminary data.</text>
</comment>
<evidence type="ECO:0000313" key="4">
    <source>
        <dbReference type="Proteomes" id="UP000182771"/>
    </source>
</evidence>
<reference evidence="3 4" key="1">
    <citation type="submission" date="2016-10" db="EMBL/GenBank/DDBJ databases">
        <authorList>
            <person name="Varghese N."/>
            <person name="Submissions S."/>
        </authorList>
    </citation>
    <scope>NUCLEOTIDE SEQUENCE [LARGE SCALE GENOMIC DNA]</scope>
    <source>
        <strain evidence="3 4">DSM 11449</strain>
    </source>
</reference>
<dbReference type="OrthoDB" id="1188001at2"/>
<dbReference type="Proteomes" id="UP000182771">
    <property type="component" value="Unassembled WGS sequence"/>
</dbReference>
<protein>
    <submittedName>
        <fullName evidence="3">Nucleotidyltransferase domain-containing protein</fullName>
    </submittedName>
</protein>
<gene>
    <name evidence="3" type="ORF">SAMN05444420_101388</name>
</gene>
<dbReference type="AlphaFoldDB" id="A0A1H2R9G0"/>
<evidence type="ECO:0000259" key="2">
    <source>
        <dbReference type="PROSITE" id="PS50056"/>
    </source>
</evidence>
<dbReference type="GO" id="GO:0016740">
    <property type="term" value="F:transferase activity"/>
    <property type="evidence" value="ECO:0007669"/>
    <property type="project" value="UniProtKB-KW"/>
</dbReference>
<dbReference type="GeneID" id="85017746"/>
<dbReference type="Gene3D" id="3.90.190.10">
    <property type="entry name" value="Protein tyrosine phosphatase superfamily"/>
    <property type="match status" value="1"/>
</dbReference>
<proteinExistence type="inferred from homology"/>
<dbReference type="SUPFAM" id="SSF52799">
    <property type="entry name" value="(Phosphotyrosine protein) phosphatases II"/>
    <property type="match status" value="1"/>
</dbReference>
<keyword evidence="3" id="KW-0808">Transferase</keyword>
<dbReference type="PANTHER" id="PTHR31126">
    <property type="entry name" value="TYROSINE-PROTEIN PHOSPHATASE"/>
    <property type="match status" value="1"/>
</dbReference>
<accession>A0A1H2R9G0</accession>
<dbReference type="PROSITE" id="PS00383">
    <property type="entry name" value="TYR_PHOSPHATASE_1"/>
    <property type="match status" value="1"/>
</dbReference>
<dbReference type="EMBL" id="FNND01000001">
    <property type="protein sequence ID" value="SDW16001.1"/>
    <property type="molecule type" value="Genomic_DNA"/>
</dbReference>
<dbReference type="CDD" id="cd05403">
    <property type="entry name" value="NT_KNTase_like"/>
    <property type="match status" value="1"/>
</dbReference>
<keyword evidence="4" id="KW-1185">Reference proteome</keyword>
<comment type="similarity">
    <text evidence="1">Belongs to the protein-tyrosine phosphatase family.</text>
</comment>
<organism evidence="3 4">
    <name type="scientific">Capnocytophaga granulosa</name>
    <dbReference type="NCBI Taxonomy" id="45242"/>
    <lineage>
        <taxon>Bacteria</taxon>
        <taxon>Pseudomonadati</taxon>
        <taxon>Bacteroidota</taxon>
        <taxon>Flavobacteriia</taxon>
        <taxon>Flavobacteriales</taxon>
        <taxon>Flavobacteriaceae</taxon>
        <taxon>Capnocytophaga</taxon>
    </lineage>
</organism>
<dbReference type="InterPro" id="IPR029021">
    <property type="entry name" value="Prot-tyrosine_phosphatase-like"/>
</dbReference>
<dbReference type="InterPro" id="IPR041633">
    <property type="entry name" value="Polbeta"/>
</dbReference>
<dbReference type="InterPro" id="IPR016130">
    <property type="entry name" value="Tyr_Pase_AS"/>
</dbReference>
<dbReference type="SUPFAM" id="SSF81301">
    <property type="entry name" value="Nucleotidyltransferase"/>
    <property type="match status" value="1"/>
</dbReference>
<dbReference type="RefSeq" id="WP_016419669.1">
    <property type="nucleotide sequence ID" value="NZ_FNND01000001.1"/>
</dbReference>
<dbReference type="InterPro" id="IPR043519">
    <property type="entry name" value="NT_sf"/>
</dbReference>
<dbReference type="Pfam" id="PF18765">
    <property type="entry name" value="Polbeta"/>
    <property type="match status" value="1"/>
</dbReference>
<dbReference type="PROSITE" id="PS50056">
    <property type="entry name" value="TYR_PHOSPHATASE_2"/>
    <property type="match status" value="1"/>
</dbReference>
<feature type="domain" description="Tyrosine specific protein phosphatases" evidence="2">
    <location>
        <begin position="379"/>
        <end position="420"/>
    </location>
</feature>
<dbReference type="InterPro" id="IPR026893">
    <property type="entry name" value="Tyr/Ser_Pase_IphP-type"/>
</dbReference>
<dbReference type="Gene3D" id="3.30.460.10">
    <property type="entry name" value="Beta Polymerase, domain 2"/>
    <property type="match status" value="1"/>
</dbReference>
<evidence type="ECO:0000256" key="1">
    <source>
        <dbReference type="ARBA" id="ARBA00009580"/>
    </source>
</evidence>
<dbReference type="PANTHER" id="PTHR31126:SF1">
    <property type="entry name" value="TYROSINE SPECIFIC PROTEIN PHOSPHATASES DOMAIN-CONTAINING PROTEIN"/>
    <property type="match status" value="1"/>
</dbReference>